<feature type="compositionally biased region" description="Low complexity" evidence="21">
    <location>
        <begin position="343"/>
        <end position="354"/>
    </location>
</feature>
<feature type="region of interest" description="Disordered" evidence="21">
    <location>
        <begin position="263"/>
        <end position="376"/>
    </location>
</feature>
<comment type="function">
    <text evidence="14">Catalyzes the synthesis of dihydrouridine, a modified base found in the D-loop of most tRNAs. Specifically modifies U47 in cytoplasmic tRNAs. Catalyzes the synthesis of dihydrouridine in some mRNAs, thereby affecting their translation.</text>
</comment>
<protein>
    <recommendedName>
        <fullName evidence="2 20">tRNA-dihydrouridine(47) synthase [NAD(P)(+)]</fullName>
        <ecNumber evidence="20">1.3.1.-</ecNumber>
    </recommendedName>
    <alternativeName>
        <fullName evidence="20">tRNA-dihydrouridine synthase 3</fullName>
    </alternativeName>
</protein>
<keyword evidence="7 19" id="KW-0479">Metal-binding</keyword>
<evidence type="ECO:0000256" key="8">
    <source>
        <dbReference type="ARBA" id="ARBA00022737"/>
    </source>
</evidence>
<evidence type="ECO:0000256" key="16">
    <source>
        <dbReference type="ARBA" id="ARBA00048342"/>
    </source>
</evidence>
<feature type="compositionally biased region" description="Low complexity" evidence="21">
    <location>
        <begin position="20"/>
        <end position="51"/>
    </location>
</feature>
<comment type="similarity">
    <text evidence="20">Belongs to the dus family. Dus3 subfamily.</text>
</comment>
<keyword evidence="10 19" id="KW-0862">Zinc</keyword>
<feature type="zinc finger region" description="C3H1-type" evidence="19">
    <location>
        <begin position="121"/>
        <end position="146"/>
    </location>
</feature>
<evidence type="ECO:0000256" key="20">
    <source>
        <dbReference type="RuleBase" id="RU291113"/>
    </source>
</evidence>
<evidence type="ECO:0000259" key="22">
    <source>
        <dbReference type="PROSITE" id="PS50103"/>
    </source>
</evidence>
<feature type="compositionally biased region" description="Gly residues" evidence="21">
    <location>
        <begin position="263"/>
        <end position="281"/>
    </location>
</feature>
<keyword evidence="6 20" id="KW-0819">tRNA processing</keyword>
<comment type="catalytic activity">
    <reaction evidence="17">
        <text>a 5,6-dihydrouridine in mRNA + NADP(+) = a uridine in mRNA + NADPH + H(+)</text>
        <dbReference type="Rhea" id="RHEA:69855"/>
        <dbReference type="Rhea" id="RHEA-COMP:14658"/>
        <dbReference type="Rhea" id="RHEA-COMP:17789"/>
        <dbReference type="ChEBI" id="CHEBI:15378"/>
        <dbReference type="ChEBI" id="CHEBI:57783"/>
        <dbReference type="ChEBI" id="CHEBI:58349"/>
        <dbReference type="ChEBI" id="CHEBI:65315"/>
        <dbReference type="ChEBI" id="CHEBI:74443"/>
    </reaction>
    <physiologicalReaction direction="right-to-left" evidence="17">
        <dbReference type="Rhea" id="RHEA:69857"/>
    </physiologicalReaction>
</comment>
<dbReference type="PANTHER" id="PTHR45846:SF1">
    <property type="entry name" value="TRNA-DIHYDROURIDINE(47) SYNTHASE [NAD(P)(+)]-LIKE"/>
    <property type="match status" value="1"/>
</dbReference>
<keyword evidence="13" id="KW-0520">NAD</keyword>
<dbReference type="SUPFAM" id="SSF51395">
    <property type="entry name" value="FMN-linked oxidoreductases"/>
    <property type="match status" value="1"/>
</dbReference>
<evidence type="ECO:0000256" key="11">
    <source>
        <dbReference type="ARBA" id="ARBA00022857"/>
    </source>
</evidence>
<dbReference type="Pfam" id="PF25585">
    <property type="entry name" value="zf-CCCH_DUS3L"/>
    <property type="match status" value="2"/>
</dbReference>
<gene>
    <name evidence="23" type="ORF">HYH02_003277</name>
</gene>
<dbReference type="Gene3D" id="3.20.20.70">
    <property type="entry name" value="Aldolase class I"/>
    <property type="match status" value="1"/>
</dbReference>
<comment type="caution">
    <text evidence="23">The sequence shown here is derived from an EMBL/GenBank/DDBJ whole genome shotgun (WGS) entry which is preliminary data.</text>
</comment>
<dbReference type="InterPro" id="IPR013785">
    <property type="entry name" value="Aldolase_TIM"/>
</dbReference>
<dbReference type="FunFam" id="3.20.20.70:FF:000067">
    <property type="entry name" value="tRNA-dihydrouridine(47) synthase [NAD(P)(+)]"/>
    <property type="match status" value="1"/>
</dbReference>
<comment type="catalytic activity">
    <reaction evidence="16">
        <text>a 5,6-dihydrouridine in mRNA + NAD(+) = a uridine in mRNA + NADH + H(+)</text>
        <dbReference type="Rhea" id="RHEA:69851"/>
        <dbReference type="Rhea" id="RHEA-COMP:14658"/>
        <dbReference type="Rhea" id="RHEA-COMP:17789"/>
        <dbReference type="ChEBI" id="CHEBI:15378"/>
        <dbReference type="ChEBI" id="CHEBI:57540"/>
        <dbReference type="ChEBI" id="CHEBI:57945"/>
        <dbReference type="ChEBI" id="CHEBI:65315"/>
        <dbReference type="ChEBI" id="CHEBI:74443"/>
    </reaction>
    <physiologicalReaction direction="right-to-left" evidence="16">
        <dbReference type="Rhea" id="RHEA:69853"/>
    </physiologicalReaction>
</comment>
<dbReference type="EMBL" id="JAEHOD010000006">
    <property type="protein sequence ID" value="KAG2452251.1"/>
    <property type="molecule type" value="Genomic_DNA"/>
</dbReference>
<evidence type="ECO:0000256" key="2">
    <source>
        <dbReference type="ARBA" id="ARBA00012376"/>
    </source>
</evidence>
<feature type="region of interest" description="Disordered" evidence="21">
    <location>
        <begin position="18"/>
        <end position="77"/>
    </location>
</feature>
<keyword evidence="24" id="KW-1185">Reference proteome</keyword>
<feature type="region of interest" description="Disordered" evidence="21">
    <location>
        <begin position="791"/>
        <end position="820"/>
    </location>
</feature>
<feature type="compositionally biased region" description="Basic and acidic residues" evidence="21">
    <location>
        <begin position="306"/>
        <end position="340"/>
    </location>
</feature>
<dbReference type="GO" id="GO:0006397">
    <property type="term" value="P:mRNA processing"/>
    <property type="evidence" value="ECO:0007669"/>
    <property type="project" value="UniProtKB-KW"/>
</dbReference>
<keyword evidence="11" id="KW-0521">NADP</keyword>
<dbReference type="Pfam" id="PF01207">
    <property type="entry name" value="Dus"/>
    <property type="match status" value="1"/>
</dbReference>
<evidence type="ECO:0000256" key="12">
    <source>
        <dbReference type="ARBA" id="ARBA00023002"/>
    </source>
</evidence>
<evidence type="ECO:0000256" key="3">
    <source>
        <dbReference type="ARBA" id="ARBA00022630"/>
    </source>
</evidence>
<keyword evidence="9 19" id="KW-0863">Zinc-finger</keyword>
<dbReference type="GO" id="GO:0102265">
    <property type="term" value="F:tRNA-dihydrouridine47 synthase activity"/>
    <property type="evidence" value="ECO:0007669"/>
    <property type="project" value="UniProtKB-EC"/>
</dbReference>
<keyword evidence="8" id="KW-0677">Repeat</keyword>
<dbReference type="PROSITE" id="PS50103">
    <property type="entry name" value="ZF_C3H1"/>
    <property type="match status" value="2"/>
</dbReference>
<dbReference type="PANTHER" id="PTHR45846">
    <property type="entry name" value="TRNA-DIHYDROURIDINE(47) SYNTHASE [NAD(P)(+)]-LIKE"/>
    <property type="match status" value="1"/>
</dbReference>
<accession>A0A835WSZ8</accession>
<keyword evidence="3 20" id="KW-0285">Flavoprotein</keyword>
<evidence type="ECO:0000256" key="15">
    <source>
        <dbReference type="ARBA" id="ARBA00048266"/>
    </source>
</evidence>
<evidence type="ECO:0000256" key="21">
    <source>
        <dbReference type="SAM" id="MobiDB-lite"/>
    </source>
</evidence>
<comment type="catalytic activity">
    <reaction evidence="18">
        <text>5,6-dihydrouridine(47) in tRNA + NADP(+) = uridine(47) in tRNA + NADPH + H(+)</text>
        <dbReference type="Rhea" id="RHEA:53360"/>
        <dbReference type="Rhea" id="RHEA-COMP:13539"/>
        <dbReference type="Rhea" id="RHEA-COMP:13540"/>
        <dbReference type="ChEBI" id="CHEBI:15378"/>
        <dbReference type="ChEBI" id="CHEBI:57783"/>
        <dbReference type="ChEBI" id="CHEBI:58349"/>
        <dbReference type="ChEBI" id="CHEBI:65315"/>
        <dbReference type="ChEBI" id="CHEBI:74443"/>
        <dbReference type="EC" id="1.3.1.89"/>
    </reaction>
    <physiologicalReaction direction="right-to-left" evidence="18">
        <dbReference type="Rhea" id="RHEA:53362"/>
    </physiologicalReaction>
</comment>
<dbReference type="GO" id="GO:0050660">
    <property type="term" value="F:flavin adenine dinucleotide binding"/>
    <property type="evidence" value="ECO:0007669"/>
    <property type="project" value="UniProtKB-UniRule"/>
</dbReference>
<dbReference type="GO" id="GO:0008270">
    <property type="term" value="F:zinc ion binding"/>
    <property type="evidence" value="ECO:0007669"/>
    <property type="project" value="UniProtKB-KW"/>
</dbReference>
<dbReference type="Proteomes" id="UP000613740">
    <property type="component" value="Unassembled WGS sequence"/>
</dbReference>
<evidence type="ECO:0000313" key="24">
    <source>
        <dbReference type="Proteomes" id="UP000613740"/>
    </source>
</evidence>
<evidence type="ECO:0000313" key="23">
    <source>
        <dbReference type="EMBL" id="KAG2452251.1"/>
    </source>
</evidence>
<reference evidence="23" key="1">
    <citation type="journal article" date="2020" name="bioRxiv">
        <title>Comparative genomics of Chlamydomonas.</title>
        <authorList>
            <person name="Craig R.J."/>
            <person name="Hasan A.R."/>
            <person name="Ness R.W."/>
            <person name="Keightley P.D."/>
        </authorList>
    </citation>
    <scope>NUCLEOTIDE SEQUENCE</scope>
    <source>
        <strain evidence="23">CCAP 11/173</strain>
    </source>
</reference>
<proteinExistence type="inferred from homology"/>
<evidence type="ECO:0000256" key="4">
    <source>
        <dbReference type="ARBA" id="ARBA00022643"/>
    </source>
</evidence>
<dbReference type="PROSITE" id="PS01136">
    <property type="entry name" value="UPF0034"/>
    <property type="match status" value="1"/>
</dbReference>
<dbReference type="CDD" id="cd02801">
    <property type="entry name" value="DUS_like_FMN"/>
    <property type="match status" value="1"/>
</dbReference>
<dbReference type="InterPro" id="IPR000571">
    <property type="entry name" value="Znf_CCCH"/>
</dbReference>
<feature type="domain" description="C3H1-type" evidence="22">
    <location>
        <begin position="121"/>
        <end position="146"/>
    </location>
</feature>
<dbReference type="GO" id="GO:0003723">
    <property type="term" value="F:RNA binding"/>
    <property type="evidence" value="ECO:0007669"/>
    <property type="project" value="TreeGrafter"/>
</dbReference>
<organism evidence="23 24">
    <name type="scientific">Chlamydomonas schloesseri</name>
    <dbReference type="NCBI Taxonomy" id="2026947"/>
    <lineage>
        <taxon>Eukaryota</taxon>
        <taxon>Viridiplantae</taxon>
        <taxon>Chlorophyta</taxon>
        <taxon>core chlorophytes</taxon>
        <taxon>Chlorophyceae</taxon>
        <taxon>CS clade</taxon>
        <taxon>Chlamydomonadales</taxon>
        <taxon>Chlamydomonadaceae</taxon>
        <taxon>Chlamydomonas</taxon>
    </lineage>
</organism>
<dbReference type="Gene3D" id="4.10.1000.10">
    <property type="entry name" value="Zinc finger, CCCH-type"/>
    <property type="match status" value="1"/>
</dbReference>
<evidence type="ECO:0000256" key="14">
    <source>
        <dbReference type="ARBA" id="ARBA00045934"/>
    </source>
</evidence>
<evidence type="ECO:0000256" key="9">
    <source>
        <dbReference type="ARBA" id="ARBA00022771"/>
    </source>
</evidence>
<evidence type="ECO:0000256" key="17">
    <source>
        <dbReference type="ARBA" id="ARBA00049447"/>
    </source>
</evidence>
<evidence type="ECO:0000256" key="5">
    <source>
        <dbReference type="ARBA" id="ARBA00022664"/>
    </source>
</evidence>
<keyword evidence="4 20" id="KW-0288">FMN</keyword>
<comment type="catalytic activity">
    <reaction evidence="15">
        <text>5,6-dihydrouridine(47) in tRNA + NAD(+) = uridine(47) in tRNA + NADH + H(+)</text>
        <dbReference type="Rhea" id="RHEA:53364"/>
        <dbReference type="Rhea" id="RHEA-COMP:13539"/>
        <dbReference type="Rhea" id="RHEA-COMP:13540"/>
        <dbReference type="ChEBI" id="CHEBI:15378"/>
        <dbReference type="ChEBI" id="CHEBI:57540"/>
        <dbReference type="ChEBI" id="CHEBI:57945"/>
        <dbReference type="ChEBI" id="CHEBI:65315"/>
        <dbReference type="ChEBI" id="CHEBI:74443"/>
        <dbReference type="EC" id="1.3.1.89"/>
    </reaction>
    <physiologicalReaction direction="right-to-left" evidence="15">
        <dbReference type="Rhea" id="RHEA:53366"/>
    </physiologicalReaction>
</comment>
<keyword evidence="12 20" id="KW-0560">Oxidoreductase</keyword>
<evidence type="ECO:0000256" key="18">
    <source>
        <dbReference type="ARBA" id="ARBA00049513"/>
    </source>
</evidence>
<sequence>MLARNIVPVKAEFLIRKSAAKPSAAGPEAATAGANGAATGAAAQDSTAAAGGKAGESNAAKSEEQSKSQGRKQMRKDVKAGRGLDLCSNHALGRCTYGDGCRFSHDIGAFIRSKPADLPGNCPFVAATGECPYGVTCRYARSHTAPVCDDANHQLLATIPAPPPVALSAPLPSTVDVPGGAVAPAAAPKEEGNAEAGAEAAAGAAGDAVAGPLPLPLPAAGGMAKEQNVMKKDVQAQLWKNRYDFSRADGMLKEMGLRISFKQGGGGGGGGDGGGGRGGRGGGRDGGRGGRGGRGGKKGQWQQQEQKQEQQKQAEQKDAEQKEAEKQGDVAMEGDGKQEAMEAEGAAGEAAAADVAEDDDTREAKRRRTEGCGGSEAAEAAKATAAAPAAPKAAAAATGSDAAAVAALSASADEAAAAAAAAAERVEAAEGSAGVAALTAKVQPGERRKLDLRGKTYLAPLTTVGNLPFRRVVKGLGCDVTCGEMALATNLLQGQASEWALLKRHPCEDLFGVQVCGGYPDALARVGQLLSQECEAVDFMDINMGCPIDLVCDKNAGSALLRQPKRMEQIVRATATALGEVPLTFKTRKGFNDGEDVAHTFLHKAGEWGAAAVTLHGRTRQQRYSRLADWDYIAQVGRNCATTGLQLVGNGDVFSYTDWNAHMGESGGHLASLMIGRGALIKPWLFTEIKEQRHWDISAGERLDLYRQFAAAGLEHWGSDSRGVESTRRFLLEWLSFTHRYVPVGLIEVLPQAMNHRPPAYRGRNELESLLGSDDPQDWLRISEMLLGPPPAPISFAPKHKSNSYASPPGGASEADMARG</sequence>
<comment type="cofactor">
    <cofactor evidence="1 20">
        <name>FMN</name>
        <dbReference type="ChEBI" id="CHEBI:58210"/>
    </cofactor>
</comment>
<dbReference type="InterPro" id="IPR035587">
    <property type="entry name" value="DUS-like_FMN-bd"/>
</dbReference>
<evidence type="ECO:0000256" key="7">
    <source>
        <dbReference type="ARBA" id="ARBA00022723"/>
    </source>
</evidence>
<evidence type="ECO:0000256" key="1">
    <source>
        <dbReference type="ARBA" id="ARBA00001917"/>
    </source>
</evidence>
<keyword evidence="5" id="KW-0507">mRNA processing</keyword>
<dbReference type="EC" id="1.3.1.-" evidence="20"/>
<feature type="zinc finger region" description="C3H1-type" evidence="19">
    <location>
        <begin position="81"/>
        <end position="108"/>
    </location>
</feature>
<dbReference type="SMART" id="SM00356">
    <property type="entry name" value="ZnF_C3H1"/>
    <property type="match status" value="2"/>
</dbReference>
<evidence type="ECO:0000256" key="10">
    <source>
        <dbReference type="ARBA" id="ARBA00022833"/>
    </source>
</evidence>
<dbReference type="OrthoDB" id="259935at2759"/>
<evidence type="ECO:0000256" key="13">
    <source>
        <dbReference type="ARBA" id="ARBA00023027"/>
    </source>
</evidence>
<name>A0A835WSZ8_9CHLO</name>
<feature type="domain" description="C3H1-type" evidence="22">
    <location>
        <begin position="81"/>
        <end position="108"/>
    </location>
</feature>
<evidence type="ECO:0000256" key="19">
    <source>
        <dbReference type="PROSITE-ProRule" id="PRU00723"/>
    </source>
</evidence>
<dbReference type="InterPro" id="IPR018517">
    <property type="entry name" value="tRNA_hU_synthase_CS"/>
</dbReference>
<evidence type="ECO:0000256" key="6">
    <source>
        <dbReference type="ARBA" id="ARBA00022694"/>
    </source>
</evidence>
<dbReference type="AlphaFoldDB" id="A0A835WSZ8"/>